<dbReference type="KEGG" id="vg:5470330"/>
<dbReference type="RefSeq" id="YP_001426550.1">
    <property type="nucleotide sequence ID" value="NC_008724.1"/>
</dbReference>
<dbReference type="Proteomes" id="UP000202420">
    <property type="component" value="Segment"/>
</dbReference>
<gene>
    <name evidence="1" type="primary">z069L</name>
    <name evidence="1" type="ORF">ATCV1_z069L</name>
</gene>
<dbReference type="GeneID" id="5470330"/>
<organism evidence="1 2">
    <name type="scientific">Chlorovirus heliozoae</name>
    <dbReference type="NCBI Taxonomy" id="322019"/>
    <lineage>
        <taxon>Viruses</taxon>
        <taxon>Varidnaviria</taxon>
        <taxon>Bamfordvirae</taxon>
        <taxon>Nucleocytoviricota</taxon>
        <taxon>Megaviricetes</taxon>
        <taxon>Algavirales</taxon>
        <taxon>Phycodnaviridae</taxon>
        <taxon>Chlorovirus</taxon>
    </lineage>
</organism>
<sequence length="73" mass="8522">MLLERIPTSTVSKNCLITLRTSSDLPVPARPTKNGHTCHESISFVRYSTRPMRHRSHIWTSLGHCWWFITESR</sequence>
<evidence type="ECO:0000313" key="2">
    <source>
        <dbReference type="Proteomes" id="UP000202420"/>
    </source>
</evidence>
<proteinExistence type="predicted"/>
<protein>
    <submittedName>
        <fullName evidence="1">Uncharacterized protein z069L</fullName>
    </submittedName>
</protein>
<reference evidence="1 2" key="1">
    <citation type="submission" date="2006-09" db="EMBL/GenBank/DDBJ databases">
        <title>Sequence and annotation of the 288-kb ATCV-1 virus that infects an endosymbiotic Chlorella strain of the heliozoon Acanthocystis turfacea.</title>
        <authorList>
            <person name="Fitzgerald L.A."/>
            <person name="Graves M.V."/>
            <person name="Li X."/>
            <person name="Pfitzner A.J.P."/>
            <person name="Hartigan J."/>
            <person name="Van Etten J.L."/>
        </authorList>
    </citation>
    <scope>NUCLEOTIDE SEQUENCE [LARGE SCALE GENOMIC DNA]</scope>
    <source>
        <strain evidence="1 2">ATCV-1</strain>
    </source>
</reference>
<dbReference type="EMBL" id="EF101928">
    <property type="protein sequence ID" value="ABT16203.1"/>
    <property type="molecule type" value="Genomic_DNA"/>
</dbReference>
<name>A7K829_9PHYC</name>
<keyword evidence="2" id="KW-1185">Reference proteome</keyword>
<accession>A7K829</accession>
<evidence type="ECO:0000313" key="1">
    <source>
        <dbReference type="EMBL" id="ABT16203.1"/>
    </source>
</evidence>
<dbReference type="OrthoDB" id="39525at10239"/>